<keyword evidence="12" id="KW-1185">Reference proteome</keyword>
<keyword evidence="2" id="KW-0812">Transmembrane</keyword>
<name>A0AAQ5YPR4_AMPOC</name>
<feature type="domain" description="Link" evidence="10">
    <location>
        <begin position="25"/>
        <end position="73"/>
    </location>
</feature>
<dbReference type="GeneTree" id="ENSGT00940000178060"/>
<keyword evidence="8" id="KW-0325">Glycoprotein</keyword>
<comment type="subcellular location">
    <subcellularLocation>
        <location evidence="1">Membrane</location>
        <topology evidence="1">Single-pass membrane protein</topology>
    </subcellularLocation>
</comment>
<dbReference type="Gene3D" id="3.10.100.10">
    <property type="entry name" value="Mannose-Binding Protein A, subunit A"/>
    <property type="match status" value="1"/>
</dbReference>
<dbReference type="GO" id="GO:0007155">
    <property type="term" value="P:cell adhesion"/>
    <property type="evidence" value="ECO:0007669"/>
    <property type="project" value="InterPro"/>
</dbReference>
<evidence type="ECO:0000256" key="1">
    <source>
        <dbReference type="ARBA" id="ARBA00004167"/>
    </source>
</evidence>
<evidence type="ECO:0000259" key="10">
    <source>
        <dbReference type="PROSITE" id="PS50963"/>
    </source>
</evidence>
<reference evidence="11 12" key="1">
    <citation type="submission" date="2022-01" db="EMBL/GenBank/DDBJ databases">
        <title>A chromosome-scale genome assembly of the false clownfish, Amphiprion ocellaris.</title>
        <authorList>
            <person name="Ryu T."/>
        </authorList>
    </citation>
    <scope>NUCLEOTIDE SEQUENCE [LARGE SCALE GENOMIC DNA]</scope>
</reference>
<dbReference type="Proteomes" id="UP001501940">
    <property type="component" value="Chromosome 3"/>
</dbReference>
<evidence type="ECO:0000256" key="8">
    <source>
        <dbReference type="ARBA" id="ARBA00023180"/>
    </source>
</evidence>
<dbReference type="GO" id="GO:0005540">
    <property type="term" value="F:hyaluronic acid binding"/>
    <property type="evidence" value="ECO:0007669"/>
    <property type="project" value="InterPro"/>
</dbReference>
<dbReference type="GO" id="GO:0004888">
    <property type="term" value="F:transmembrane signaling receptor activity"/>
    <property type="evidence" value="ECO:0007669"/>
    <property type="project" value="TreeGrafter"/>
</dbReference>
<keyword evidence="3" id="KW-0732">Signal</keyword>
<dbReference type="Pfam" id="PF00193">
    <property type="entry name" value="Xlink"/>
    <property type="match status" value="1"/>
</dbReference>
<dbReference type="GO" id="GO:0005886">
    <property type="term" value="C:plasma membrane"/>
    <property type="evidence" value="ECO:0007669"/>
    <property type="project" value="TreeGrafter"/>
</dbReference>
<protein>
    <recommendedName>
        <fullName evidence="10">Link domain-containing protein</fullName>
    </recommendedName>
</protein>
<accession>A0AAQ5YPR4</accession>
<evidence type="ECO:0000313" key="12">
    <source>
        <dbReference type="Proteomes" id="UP001501940"/>
    </source>
</evidence>
<keyword evidence="6" id="KW-1015">Disulfide bond</keyword>
<reference evidence="11" key="2">
    <citation type="submission" date="2025-08" db="UniProtKB">
        <authorList>
            <consortium name="Ensembl"/>
        </authorList>
    </citation>
    <scope>IDENTIFICATION</scope>
</reference>
<sequence>MLLSSKTASAAIVRQHHQQMFIFAGVFMPNKEGTYTLNFTAARATCLFLNVTMATRAQMERAVQHGLETCSTS</sequence>
<evidence type="ECO:0000256" key="5">
    <source>
        <dbReference type="ARBA" id="ARBA00023136"/>
    </source>
</evidence>
<dbReference type="PANTHER" id="PTHR10225:SF5">
    <property type="entry name" value="C-TYPE LECTIN DOMAIN-CONTAINING PROTEIN"/>
    <property type="match status" value="1"/>
</dbReference>
<keyword evidence="7" id="KW-0675">Receptor</keyword>
<evidence type="ECO:0000256" key="3">
    <source>
        <dbReference type="ARBA" id="ARBA00022729"/>
    </source>
</evidence>
<evidence type="ECO:0000256" key="7">
    <source>
        <dbReference type="ARBA" id="ARBA00023170"/>
    </source>
</evidence>
<dbReference type="InterPro" id="IPR043210">
    <property type="entry name" value="CD44_antigen-like"/>
</dbReference>
<evidence type="ECO:0000256" key="6">
    <source>
        <dbReference type="ARBA" id="ARBA00023157"/>
    </source>
</evidence>
<evidence type="ECO:0000256" key="9">
    <source>
        <dbReference type="PROSITE-ProRule" id="PRU00323"/>
    </source>
</evidence>
<reference evidence="11" key="3">
    <citation type="submission" date="2025-09" db="UniProtKB">
        <authorList>
            <consortium name="Ensembl"/>
        </authorList>
    </citation>
    <scope>IDENTIFICATION</scope>
</reference>
<dbReference type="PANTHER" id="PTHR10225">
    <property type="entry name" value="HYALURONAN RECEPTOR"/>
    <property type="match status" value="1"/>
</dbReference>
<dbReference type="SUPFAM" id="SSF56436">
    <property type="entry name" value="C-type lectin-like"/>
    <property type="match status" value="1"/>
</dbReference>
<dbReference type="AlphaFoldDB" id="A0AAQ5YPR4"/>
<evidence type="ECO:0000256" key="4">
    <source>
        <dbReference type="ARBA" id="ARBA00022989"/>
    </source>
</evidence>
<evidence type="ECO:0000256" key="2">
    <source>
        <dbReference type="ARBA" id="ARBA00022692"/>
    </source>
</evidence>
<organism evidence="11 12">
    <name type="scientific">Amphiprion ocellaris</name>
    <name type="common">Clown anemonefish</name>
    <dbReference type="NCBI Taxonomy" id="80972"/>
    <lineage>
        <taxon>Eukaryota</taxon>
        <taxon>Metazoa</taxon>
        <taxon>Chordata</taxon>
        <taxon>Craniata</taxon>
        <taxon>Vertebrata</taxon>
        <taxon>Euteleostomi</taxon>
        <taxon>Actinopterygii</taxon>
        <taxon>Neopterygii</taxon>
        <taxon>Teleostei</taxon>
        <taxon>Neoteleostei</taxon>
        <taxon>Acanthomorphata</taxon>
        <taxon>Ovalentaria</taxon>
        <taxon>Pomacentridae</taxon>
        <taxon>Amphiprion</taxon>
    </lineage>
</organism>
<dbReference type="Ensembl" id="ENSAOCT00000067313.1">
    <property type="protein sequence ID" value="ENSAOCP00000055793.1"/>
    <property type="gene ID" value="ENSAOCG00000029238.1"/>
</dbReference>
<dbReference type="PROSITE" id="PS50963">
    <property type="entry name" value="LINK_2"/>
    <property type="match status" value="1"/>
</dbReference>
<dbReference type="InterPro" id="IPR016186">
    <property type="entry name" value="C-type_lectin-like/link_sf"/>
</dbReference>
<keyword evidence="4" id="KW-1133">Transmembrane helix</keyword>
<evidence type="ECO:0000313" key="11">
    <source>
        <dbReference type="Ensembl" id="ENSAOCP00000055793.1"/>
    </source>
</evidence>
<dbReference type="InterPro" id="IPR000538">
    <property type="entry name" value="Link_dom"/>
</dbReference>
<dbReference type="InterPro" id="IPR016187">
    <property type="entry name" value="CTDL_fold"/>
</dbReference>
<keyword evidence="5" id="KW-0472">Membrane</keyword>
<comment type="caution">
    <text evidence="9">Lacks conserved residue(s) required for the propagation of feature annotation.</text>
</comment>
<proteinExistence type="predicted"/>